<dbReference type="InterPro" id="IPR008969">
    <property type="entry name" value="CarboxyPept-like_regulatory"/>
</dbReference>
<dbReference type="Gene3D" id="2.40.170.20">
    <property type="entry name" value="TonB-dependent receptor, beta-barrel domain"/>
    <property type="match status" value="1"/>
</dbReference>
<dbReference type="PANTHER" id="PTHR30069:SF29">
    <property type="entry name" value="HEMOGLOBIN AND HEMOGLOBIN-HAPTOGLOBIN-BINDING PROTEIN 1-RELATED"/>
    <property type="match status" value="1"/>
</dbReference>
<sequence>MRKFLKVFIVLIICGYASVALAQNVVLKGKVVDEKNQPIPFAIVNLTNIQRYTYTDTLGNFSFSIPSKTQLTDFEFKISYVGKKAIEAKLPFASAASSLIFRMQDLSLTLKDVEVNQVRKTQNSNSSIVFDRQALEQTQAFSLADVLNNLPGKKLVAPDLQNPQTITLRSEATGIQSLSNSLGVAIIIDDIQQSNNANMQNKNVSKWGVGSTINSVPYGSFDTPFGGLDLRDIPVDNIESVEVIQGVTPAKYGDLTDGAIIINRQAGKTPYQFSARINGGSTNFSLSKGYKLNKRWGALNFSANYLNSNENPSDKTKVYDRLSGNIMWTSYLLKGLKNTLSIDYSYKIDNVKIDPDDGFEIRTYSKSRNLSVSNRTSLNINNNVVKSLNMSLGYSSGYQETYNQRYLNGATKGITDKDTSGEIYEGYFIPGNYLSVENIAGKPLNFNGNIGLSNEIYTGKLLHQITIGGNAYYSRNAGMGVIVDPSKPRWANTAYQNDRPYDFESLPDIINYGAYLQDNFKFKFFKKDLNFNLGLRYDVQNQQGNIQPRLSANYKLSNDIEVNTAYGISTKGPTLAHRYPAPTYIDLILLNKYTGYVNESILLVYTDRIVADNSNLKSSQSNQFELGFKMTKPLFSTSLFGYYKHDFNGFSDNTVYKTYVLPEYDYTYVQGARPIVTPNSSYSRRYVGINTVGNDLDSKNYGLEWSLSFKKIEAIQTSFSLNTSFNYSLYHNSAQRVIPTSQANIDLGKVAWFGIYPANEYYNWNLMSKFSATTHIPKLGFVVNLLADISWQTVSKTLADSYLPIAYYDIDMVKHDIPAFDRNNAEYGYLSLTSAANSKTRLPFSYVNMSIRISKEIKQNLRISVNAYNFLNVRYRYYNPDTNSVTTYSYPTSVGAELSIKF</sequence>
<dbReference type="InterPro" id="IPR000531">
    <property type="entry name" value="Beta-barrel_TonB"/>
</dbReference>
<evidence type="ECO:0000256" key="4">
    <source>
        <dbReference type="ARBA" id="ARBA00022692"/>
    </source>
</evidence>
<feature type="chain" id="PRO_5006665525" description="TonB-dependent receptor" evidence="11">
    <location>
        <begin position="23"/>
        <end position="902"/>
    </location>
</feature>
<protein>
    <recommendedName>
        <fullName evidence="16">TonB-dependent receptor</fullName>
    </recommendedName>
</protein>
<dbReference type="GO" id="GO:0009279">
    <property type="term" value="C:cell outer membrane"/>
    <property type="evidence" value="ECO:0007669"/>
    <property type="project" value="UniProtKB-SubCell"/>
</dbReference>
<dbReference type="InterPro" id="IPR039426">
    <property type="entry name" value="TonB-dep_rcpt-like"/>
</dbReference>
<keyword evidence="7 10" id="KW-0472">Membrane</keyword>
<accession>A0A0T5VP28</accession>
<keyword evidence="2" id="KW-0813">Transport</keyword>
<dbReference type="Gene3D" id="2.60.40.1120">
    <property type="entry name" value="Carboxypeptidase-like, regulatory domain"/>
    <property type="match status" value="1"/>
</dbReference>
<dbReference type="SUPFAM" id="SSF49464">
    <property type="entry name" value="Carboxypeptidase regulatory domain-like"/>
    <property type="match status" value="1"/>
</dbReference>
<keyword evidence="15" id="KW-1185">Reference proteome</keyword>
<dbReference type="RefSeq" id="WP_057932783.1">
    <property type="nucleotide sequence ID" value="NZ_LMZQ01000008.1"/>
</dbReference>
<evidence type="ECO:0000313" key="15">
    <source>
        <dbReference type="Proteomes" id="UP000051950"/>
    </source>
</evidence>
<evidence type="ECO:0000313" key="14">
    <source>
        <dbReference type="EMBL" id="KRT15628.1"/>
    </source>
</evidence>
<dbReference type="Pfam" id="PF00593">
    <property type="entry name" value="TonB_dep_Rec_b-barrel"/>
    <property type="match status" value="1"/>
</dbReference>
<proteinExistence type="inferred from homology"/>
<feature type="domain" description="TonB-dependent receptor-like beta-barrel" evidence="12">
    <location>
        <begin position="341"/>
        <end position="869"/>
    </location>
</feature>
<evidence type="ECO:0000256" key="5">
    <source>
        <dbReference type="ARBA" id="ARBA00022729"/>
    </source>
</evidence>
<evidence type="ECO:0000256" key="10">
    <source>
        <dbReference type="RuleBase" id="RU003357"/>
    </source>
</evidence>
<feature type="domain" description="TonB-dependent receptor plug" evidence="13">
    <location>
        <begin position="123"/>
        <end position="254"/>
    </location>
</feature>
<dbReference type="Pfam" id="PF13715">
    <property type="entry name" value="CarbopepD_reg_2"/>
    <property type="match status" value="1"/>
</dbReference>
<dbReference type="GO" id="GO:0044718">
    <property type="term" value="P:siderophore transmembrane transport"/>
    <property type="evidence" value="ECO:0007669"/>
    <property type="project" value="TreeGrafter"/>
</dbReference>
<keyword evidence="6 10" id="KW-0798">TonB box</keyword>
<evidence type="ECO:0000259" key="12">
    <source>
        <dbReference type="Pfam" id="PF00593"/>
    </source>
</evidence>
<dbReference type="Gene3D" id="2.170.130.10">
    <property type="entry name" value="TonB-dependent receptor, plug domain"/>
    <property type="match status" value="1"/>
</dbReference>
<organism evidence="14 15">
    <name type="scientific">Pedobacter ginsenosidimutans</name>
    <dbReference type="NCBI Taxonomy" id="687842"/>
    <lineage>
        <taxon>Bacteria</taxon>
        <taxon>Pseudomonadati</taxon>
        <taxon>Bacteroidota</taxon>
        <taxon>Sphingobacteriia</taxon>
        <taxon>Sphingobacteriales</taxon>
        <taxon>Sphingobacteriaceae</taxon>
        <taxon>Pedobacter</taxon>
    </lineage>
</organism>
<dbReference type="GO" id="GO:0015344">
    <property type="term" value="F:siderophore uptake transmembrane transporter activity"/>
    <property type="evidence" value="ECO:0007669"/>
    <property type="project" value="TreeGrafter"/>
</dbReference>
<keyword evidence="3" id="KW-1134">Transmembrane beta strand</keyword>
<dbReference type="InterPro" id="IPR037066">
    <property type="entry name" value="Plug_dom_sf"/>
</dbReference>
<keyword evidence="9" id="KW-0998">Cell outer membrane</keyword>
<evidence type="ECO:0000256" key="11">
    <source>
        <dbReference type="SAM" id="SignalP"/>
    </source>
</evidence>
<dbReference type="InterPro" id="IPR012910">
    <property type="entry name" value="Plug_dom"/>
</dbReference>
<keyword evidence="5 11" id="KW-0732">Signal</keyword>
<dbReference type="PANTHER" id="PTHR30069">
    <property type="entry name" value="TONB-DEPENDENT OUTER MEMBRANE RECEPTOR"/>
    <property type="match status" value="1"/>
</dbReference>
<gene>
    <name evidence="14" type="ORF">ASU31_13255</name>
</gene>
<evidence type="ECO:0000256" key="3">
    <source>
        <dbReference type="ARBA" id="ARBA00022452"/>
    </source>
</evidence>
<dbReference type="EMBL" id="LMZQ01000008">
    <property type="protein sequence ID" value="KRT15628.1"/>
    <property type="molecule type" value="Genomic_DNA"/>
</dbReference>
<dbReference type="Pfam" id="PF07715">
    <property type="entry name" value="Plug"/>
    <property type="match status" value="1"/>
</dbReference>
<comment type="subcellular location">
    <subcellularLocation>
        <location evidence="1">Cell outer membrane</location>
        <topology evidence="1">Multi-pass membrane protein</topology>
    </subcellularLocation>
</comment>
<dbReference type="STRING" id="687842.ASU31_13255"/>
<dbReference type="SUPFAM" id="SSF56935">
    <property type="entry name" value="Porins"/>
    <property type="match status" value="1"/>
</dbReference>
<reference evidence="14 15" key="1">
    <citation type="submission" date="2015-11" db="EMBL/GenBank/DDBJ databases">
        <title>Sequence of Pedobacter ginsenosidimutans.</title>
        <authorList>
            <person name="Carson E."/>
            <person name="Keyser V."/>
            <person name="Newman J."/>
            <person name="Miller J."/>
        </authorList>
    </citation>
    <scope>NUCLEOTIDE SEQUENCE [LARGE SCALE GENOMIC DNA]</scope>
    <source>
        <strain evidence="14 15">KACC 14530</strain>
    </source>
</reference>
<name>A0A0T5VP28_9SPHI</name>
<dbReference type="OrthoDB" id="1151166at2"/>
<evidence type="ECO:0000256" key="8">
    <source>
        <dbReference type="ARBA" id="ARBA00023170"/>
    </source>
</evidence>
<keyword evidence="8" id="KW-0675">Receptor</keyword>
<dbReference type="InterPro" id="IPR036942">
    <property type="entry name" value="Beta-barrel_TonB_sf"/>
</dbReference>
<evidence type="ECO:0000256" key="6">
    <source>
        <dbReference type="ARBA" id="ARBA00023077"/>
    </source>
</evidence>
<comment type="similarity">
    <text evidence="10">Belongs to the TonB-dependent receptor family.</text>
</comment>
<evidence type="ECO:0000256" key="7">
    <source>
        <dbReference type="ARBA" id="ARBA00023136"/>
    </source>
</evidence>
<evidence type="ECO:0000256" key="9">
    <source>
        <dbReference type="ARBA" id="ARBA00023237"/>
    </source>
</evidence>
<evidence type="ECO:0000259" key="13">
    <source>
        <dbReference type="Pfam" id="PF07715"/>
    </source>
</evidence>
<keyword evidence="4" id="KW-0812">Transmembrane</keyword>
<dbReference type="AlphaFoldDB" id="A0A0T5VP28"/>
<comment type="caution">
    <text evidence="14">The sequence shown here is derived from an EMBL/GenBank/DDBJ whole genome shotgun (WGS) entry which is preliminary data.</text>
</comment>
<feature type="signal peptide" evidence="11">
    <location>
        <begin position="1"/>
        <end position="22"/>
    </location>
</feature>
<evidence type="ECO:0000256" key="1">
    <source>
        <dbReference type="ARBA" id="ARBA00004571"/>
    </source>
</evidence>
<evidence type="ECO:0000256" key="2">
    <source>
        <dbReference type="ARBA" id="ARBA00022448"/>
    </source>
</evidence>
<dbReference type="Proteomes" id="UP000051950">
    <property type="component" value="Unassembled WGS sequence"/>
</dbReference>
<evidence type="ECO:0008006" key="16">
    <source>
        <dbReference type="Google" id="ProtNLM"/>
    </source>
</evidence>